<keyword evidence="9" id="KW-0547">Nucleotide-binding</keyword>
<dbReference type="Gene3D" id="1.10.510.10">
    <property type="entry name" value="Transferase(Phosphotransferase) domain 1"/>
    <property type="match status" value="1"/>
</dbReference>
<keyword evidence="4" id="KW-0433">Leucine-rich repeat</keyword>
<dbReference type="FunFam" id="1.10.510.10:FF:000044">
    <property type="entry name" value="Putative LRR receptor-like serine/threonine-protein kinase"/>
    <property type="match status" value="1"/>
</dbReference>
<feature type="region of interest" description="Disordered" evidence="16">
    <location>
        <begin position="364"/>
        <end position="410"/>
    </location>
</feature>
<keyword evidence="14" id="KW-0675">Receptor</keyword>
<dbReference type="PANTHER" id="PTHR48006:SF60">
    <property type="entry name" value="PROTEIN KINASE DOMAIN-CONTAINING PROTEIN"/>
    <property type="match status" value="1"/>
</dbReference>
<keyword evidence="10" id="KW-0418">Kinase</keyword>
<keyword evidence="12 17" id="KW-1133">Transmembrane helix</keyword>
<evidence type="ECO:0000256" key="2">
    <source>
        <dbReference type="ARBA" id="ARBA00022527"/>
    </source>
</evidence>
<evidence type="ECO:0000256" key="17">
    <source>
        <dbReference type="SAM" id="Phobius"/>
    </source>
</evidence>
<dbReference type="SMART" id="SM00220">
    <property type="entry name" value="S_TKc"/>
    <property type="match status" value="1"/>
</dbReference>
<dbReference type="InterPro" id="IPR000719">
    <property type="entry name" value="Prot_kinase_dom"/>
</dbReference>
<organism evidence="19 20">
    <name type="scientific">Morella rubra</name>
    <name type="common">Chinese bayberry</name>
    <dbReference type="NCBI Taxonomy" id="262757"/>
    <lineage>
        <taxon>Eukaryota</taxon>
        <taxon>Viridiplantae</taxon>
        <taxon>Streptophyta</taxon>
        <taxon>Embryophyta</taxon>
        <taxon>Tracheophyta</taxon>
        <taxon>Spermatophyta</taxon>
        <taxon>Magnoliopsida</taxon>
        <taxon>eudicotyledons</taxon>
        <taxon>Gunneridae</taxon>
        <taxon>Pentapetalae</taxon>
        <taxon>rosids</taxon>
        <taxon>fabids</taxon>
        <taxon>Fagales</taxon>
        <taxon>Myricaceae</taxon>
        <taxon>Morella</taxon>
    </lineage>
</organism>
<evidence type="ECO:0000313" key="19">
    <source>
        <dbReference type="EMBL" id="KAB1216421.1"/>
    </source>
</evidence>
<dbReference type="GO" id="GO:0016020">
    <property type="term" value="C:membrane"/>
    <property type="evidence" value="ECO:0007669"/>
    <property type="project" value="UniProtKB-SubCell"/>
</dbReference>
<comment type="subcellular location">
    <subcellularLocation>
        <location evidence="1">Membrane</location>
        <topology evidence="1">Single-pass type I membrane protein</topology>
    </subcellularLocation>
</comment>
<dbReference type="InterPro" id="IPR011009">
    <property type="entry name" value="Kinase-like_dom_sf"/>
</dbReference>
<dbReference type="Pfam" id="PF00069">
    <property type="entry name" value="Pkinase"/>
    <property type="match status" value="1"/>
</dbReference>
<keyword evidence="13 17" id="KW-0472">Membrane</keyword>
<keyword evidence="7" id="KW-0732">Signal</keyword>
<dbReference type="InterPro" id="IPR008271">
    <property type="entry name" value="Ser/Thr_kinase_AS"/>
</dbReference>
<dbReference type="Pfam" id="PF00560">
    <property type="entry name" value="LRR_1"/>
    <property type="match status" value="1"/>
</dbReference>
<evidence type="ECO:0000256" key="15">
    <source>
        <dbReference type="ARBA" id="ARBA00023180"/>
    </source>
</evidence>
<keyword evidence="15" id="KW-0325">Glycoprotein</keyword>
<evidence type="ECO:0000256" key="7">
    <source>
        <dbReference type="ARBA" id="ARBA00022729"/>
    </source>
</evidence>
<feature type="compositionally biased region" description="Basic and acidic residues" evidence="16">
    <location>
        <begin position="397"/>
        <end position="406"/>
    </location>
</feature>
<keyword evidence="11" id="KW-0067">ATP-binding</keyword>
<proteinExistence type="predicted"/>
<keyword evidence="5" id="KW-0808">Transferase</keyword>
<dbReference type="PROSITE" id="PS00108">
    <property type="entry name" value="PROTEIN_KINASE_ST"/>
    <property type="match status" value="1"/>
</dbReference>
<protein>
    <recommendedName>
        <fullName evidence="18">Protein kinase domain-containing protein</fullName>
    </recommendedName>
</protein>
<dbReference type="GO" id="GO:0005524">
    <property type="term" value="F:ATP binding"/>
    <property type="evidence" value="ECO:0007669"/>
    <property type="project" value="UniProtKB-KW"/>
</dbReference>
<keyword evidence="2" id="KW-0723">Serine/threonine-protein kinase</keyword>
<feature type="compositionally biased region" description="Polar residues" evidence="16">
    <location>
        <begin position="364"/>
        <end position="380"/>
    </location>
</feature>
<keyword evidence="20" id="KW-1185">Reference proteome</keyword>
<comment type="caution">
    <text evidence="19">The sequence shown here is derived from an EMBL/GenBank/DDBJ whole genome shotgun (WGS) entry which is preliminary data.</text>
</comment>
<dbReference type="SUPFAM" id="SSF56112">
    <property type="entry name" value="Protein kinase-like (PK-like)"/>
    <property type="match status" value="1"/>
</dbReference>
<dbReference type="EMBL" id="RXIC02000022">
    <property type="protein sequence ID" value="KAB1216421.1"/>
    <property type="molecule type" value="Genomic_DNA"/>
</dbReference>
<evidence type="ECO:0000256" key="12">
    <source>
        <dbReference type="ARBA" id="ARBA00022989"/>
    </source>
</evidence>
<keyword evidence="8" id="KW-0677">Repeat</keyword>
<dbReference type="InterPro" id="IPR001611">
    <property type="entry name" value="Leu-rich_rpt"/>
</dbReference>
<dbReference type="OrthoDB" id="4062651at2759"/>
<evidence type="ECO:0000256" key="14">
    <source>
        <dbReference type="ARBA" id="ARBA00023170"/>
    </source>
</evidence>
<evidence type="ECO:0000256" key="11">
    <source>
        <dbReference type="ARBA" id="ARBA00022840"/>
    </source>
</evidence>
<dbReference type="Proteomes" id="UP000516437">
    <property type="component" value="Chromosome 4"/>
</dbReference>
<dbReference type="GO" id="GO:0004674">
    <property type="term" value="F:protein serine/threonine kinase activity"/>
    <property type="evidence" value="ECO:0007669"/>
    <property type="project" value="UniProtKB-KW"/>
</dbReference>
<evidence type="ECO:0000256" key="16">
    <source>
        <dbReference type="SAM" id="MobiDB-lite"/>
    </source>
</evidence>
<evidence type="ECO:0000256" key="4">
    <source>
        <dbReference type="ARBA" id="ARBA00022614"/>
    </source>
</evidence>
<accession>A0A6A1VU28</accession>
<sequence>MEVSWKISDLKGSSFIFPNLQNLALLKYLDLSFNRLSGPIPEQEMDLDFMFLTNNSLSEKVPDWVLNSKKNFTLEIHLYWAGKGTTAIPDRGVYGPLISAISVTPNFRVGLSAGAIAGIVLASCVLLVLILVVLRVKGFLGGKDLEDKGSEEQKLHLDWATRKKICLGIAKGLTYLHEESRLKIVHRDIKATNVLLDKDLNAKISDFGLAKLDEEENTHISTRIAGTIGYMAPEYAMRGYLTDKADVYSFGVVALEIVSGKSNTNYRPKEEFVYLLDWAYVLQEQGNLLELVDPSLGSSYSSEEAMRMLNVALLCTNPSPTLRPAMSSVVGMLEGKIPVQAPIIKRSETKPDARFKAFEILSQDSQTHSSPFSQDSQMQRGASMDGPWIDSSISMQSKDETRDHSSSSKLLQDLYDVNLE</sequence>
<dbReference type="InterPro" id="IPR051824">
    <property type="entry name" value="LRR_Rcpt-Like_S/T_Kinase"/>
</dbReference>
<evidence type="ECO:0000256" key="13">
    <source>
        <dbReference type="ARBA" id="ARBA00023136"/>
    </source>
</evidence>
<dbReference type="AlphaFoldDB" id="A0A6A1VU28"/>
<evidence type="ECO:0000256" key="5">
    <source>
        <dbReference type="ARBA" id="ARBA00022679"/>
    </source>
</evidence>
<feature type="domain" description="Protein kinase" evidence="18">
    <location>
        <begin position="1"/>
        <end position="344"/>
    </location>
</feature>
<evidence type="ECO:0000256" key="6">
    <source>
        <dbReference type="ARBA" id="ARBA00022692"/>
    </source>
</evidence>
<evidence type="ECO:0000256" key="8">
    <source>
        <dbReference type="ARBA" id="ARBA00022737"/>
    </source>
</evidence>
<dbReference type="PANTHER" id="PTHR48006">
    <property type="entry name" value="LEUCINE-RICH REPEAT-CONTAINING PROTEIN DDB_G0281931-RELATED"/>
    <property type="match status" value="1"/>
</dbReference>
<evidence type="ECO:0000256" key="10">
    <source>
        <dbReference type="ARBA" id="ARBA00022777"/>
    </source>
</evidence>
<dbReference type="SUPFAM" id="SSF52058">
    <property type="entry name" value="L domain-like"/>
    <property type="match status" value="1"/>
</dbReference>
<evidence type="ECO:0000256" key="1">
    <source>
        <dbReference type="ARBA" id="ARBA00004479"/>
    </source>
</evidence>
<keyword evidence="6 17" id="KW-0812">Transmembrane</keyword>
<evidence type="ECO:0000259" key="18">
    <source>
        <dbReference type="PROSITE" id="PS50011"/>
    </source>
</evidence>
<name>A0A6A1VU28_9ROSI</name>
<keyword evidence="3" id="KW-0597">Phosphoprotein</keyword>
<evidence type="ECO:0000256" key="3">
    <source>
        <dbReference type="ARBA" id="ARBA00022553"/>
    </source>
</evidence>
<gene>
    <name evidence="19" type="ORF">CJ030_MR4G029199</name>
</gene>
<dbReference type="Gene3D" id="3.80.10.10">
    <property type="entry name" value="Ribonuclease Inhibitor"/>
    <property type="match status" value="1"/>
</dbReference>
<feature type="transmembrane region" description="Helical" evidence="17">
    <location>
        <begin position="111"/>
        <end position="134"/>
    </location>
</feature>
<evidence type="ECO:0000256" key="9">
    <source>
        <dbReference type="ARBA" id="ARBA00022741"/>
    </source>
</evidence>
<evidence type="ECO:0000313" key="20">
    <source>
        <dbReference type="Proteomes" id="UP000516437"/>
    </source>
</evidence>
<dbReference type="InterPro" id="IPR032675">
    <property type="entry name" value="LRR_dom_sf"/>
</dbReference>
<dbReference type="PROSITE" id="PS50011">
    <property type="entry name" value="PROTEIN_KINASE_DOM"/>
    <property type="match status" value="1"/>
</dbReference>
<reference evidence="19 20" key="1">
    <citation type="journal article" date="2019" name="Plant Biotechnol. J.">
        <title>The red bayberry genome and genetic basis of sex determination.</title>
        <authorList>
            <person name="Jia H.M."/>
            <person name="Jia H.J."/>
            <person name="Cai Q.L."/>
            <person name="Wang Y."/>
            <person name="Zhao H.B."/>
            <person name="Yang W.F."/>
            <person name="Wang G.Y."/>
            <person name="Li Y.H."/>
            <person name="Zhan D.L."/>
            <person name="Shen Y.T."/>
            <person name="Niu Q.F."/>
            <person name="Chang L."/>
            <person name="Qiu J."/>
            <person name="Zhao L."/>
            <person name="Xie H.B."/>
            <person name="Fu W.Y."/>
            <person name="Jin J."/>
            <person name="Li X.W."/>
            <person name="Jiao Y."/>
            <person name="Zhou C.C."/>
            <person name="Tu T."/>
            <person name="Chai C.Y."/>
            <person name="Gao J.L."/>
            <person name="Fan L.J."/>
            <person name="van de Weg E."/>
            <person name="Wang J.Y."/>
            <person name="Gao Z.S."/>
        </authorList>
    </citation>
    <scope>NUCLEOTIDE SEQUENCE [LARGE SCALE GENOMIC DNA]</scope>
    <source>
        <tissue evidence="19">Leaves</tissue>
    </source>
</reference>